<dbReference type="SUPFAM" id="SSF159501">
    <property type="entry name" value="EreA/ChaN-like"/>
    <property type="match status" value="1"/>
</dbReference>
<accession>A0A7W5BXG8</accession>
<feature type="chain" id="PRO_5031574999" evidence="1">
    <location>
        <begin position="25"/>
        <end position="380"/>
    </location>
</feature>
<evidence type="ECO:0000313" key="3">
    <source>
        <dbReference type="EMBL" id="MBB3139948.1"/>
    </source>
</evidence>
<dbReference type="Pfam" id="PF04187">
    <property type="entry name" value="Cofac_haem_bdg"/>
    <property type="match status" value="1"/>
</dbReference>
<dbReference type="InterPro" id="IPR007314">
    <property type="entry name" value="Cofac_haem-bd_dom"/>
</dbReference>
<protein>
    <submittedName>
        <fullName evidence="3">Putative iron-regulated protein</fullName>
    </submittedName>
</protein>
<dbReference type="Proteomes" id="UP000525987">
    <property type="component" value="Unassembled WGS sequence"/>
</dbReference>
<dbReference type="Gene3D" id="3.40.50.11550">
    <property type="match status" value="1"/>
</dbReference>
<feature type="domain" description="PDZ" evidence="2">
    <location>
        <begin position="287"/>
        <end position="341"/>
    </location>
</feature>
<evidence type="ECO:0000313" key="4">
    <source>
        <dbReference type="Proteomes" id="UP000525987"/>
    </source>
</evidence>
<evidence type="ECO:0000256" key="1">
    <source>
        <dbReference type="SAM" id="SignalP"/>
    </source>
</evidence>
<keyword evidence="4" id="KW-1185">Reference proteome</keyword>
<feature type="signal peptide" evidence="1">
    <location>
        <begin position="1"/>
        <end position="24"/>
    </location>
</feature>
<dbReference type="PROSITE" id="PS50106">
    <property type="entry name" value="PDZ"/>
    <property type="match status" value="1"/>
</dbReference>
<reference evidence="3 4" key="1">
    <citation type="submission" date="2020-08" db="EMBL/GenBank/DDBJ databases">
        <title>Genomic Encyclopedia of Type Strains, Phase III (KMG-III): the genomes of soil and plant-associated and newly described type strains.</title>
        <authorList>
            <person name="Whitman W."/>
        </authorList>
    </citation>
    <scope>NUCLEOTIDE SEQUENCE [LARGE SCALE GENOMIC DNA]</scope>
    <source>
        <strain evidence="3 4">CECT 5995</strain>
    </source>
</reference>
<dbReference type="SMART" id="SM00228">
    <property type="entry name" value="PDZ"/>
    <property type="match status" value="1"/>
</dbReference>
<dbReference type="Gene3D" id="2.30.42.10">
    <property type="match status" value="1"/>
</dbReference>
<organism evidence="3 4">
    <name type="scientific">Halomonas organivorans</name>
    <dbReference type="NCBI Taxonomy" id="257772"/>
    <lineage>
        <taxon>Bacteria</taxon>
        <taxon>Pseudomonadati</taxon>
        <taxon>Pseudomonadota</taxon>
        <taxon>Gammaproteobacteria</taxon>
        <taxon>Oceanospirillales</taxon>
        <taxon>Halomonadaceae</taxon>
        <taxon>Halomonas</taxon>
    </lineage>
</organism>
<dbReference type="CDD" id="cd14727">
    <property type="entry name" value="ChanN-like"/>
    <property type="match status" value="1"/>
</dbReference>
<dbReference type="InterPro" id="IPR036034">
    <property type="entry name" value="PDZ_sf"/>
</dbReference>
<proteinExistence type="predicted"/>
<name>A0A7W5BXG8_9GAMM</name>
<keyword evidence="1" id="KW-0732">Signal</keyword>
<dbReference type="SUPFAM" id="SSF50156">
    <property type="entry name" value="PDZ domain-like"/>
    <property type="match status" value="1"/>
</dbReference>
<dbReference type="Pfam" id="PF13180">
    <property type="entry name" value="PDZ_2"/>
    <property type="match status" value="1"/>
</dbReference>
<comment type="caution">
    <text evidence="3">The sequence shown here is derived from an EMBL/GenBank/DDBJ whole genome shotgun (WGS) entry which is preliminary data.</text>
</comment>
<gene>
    <name evidence="3" type="ORF">FHR96_000795</name>
</gene>
<dbReference type="RefSeq" id="WP_183386360.1">
    <property type="nucleotide sequence ID" value="NZ_JACHXM010000002.1"/>
</dbReference>
<dbReference type="AlphaFoldDB" id="A0A7W5BXG8"/>
<sequence length="380" mass="40626">MFPRPASALAALALWLGLATPAAAETRDCPAPGQWLSGDGAPVADDALLGAMAQRRVLLLGERHDRPDHHRWQLHTLAGLLALHPKLMIGLEMLPREAQPALDAWVAGELGEAEFLAASHWYRHWGLDPDLYWPILHFARLHRVPLVALNVSRALRHRLSREGWNRVPLAERFGITAPAPASPAYRHELEDSFSEHGFDLDDEAKATFVAAQLVWDRAMASGLAQAAEGDGLVVGLMGSRHLAGGHGVPHQLADLGIPDAAVLLPQDAAAACDPMPRGQADGFFVMATSLDDTAPAPRRLGIRLGPGPYDMVVQAVAADSVAAASGLREGDRLVSAAGRPLDAPGALLALLDDMLPGTALPLVVERDGRRRELLARFPAP</sequence>
<dbReference type="InterPro" id="IPR001478">
    <property type="entry name" value="PDZ"/>
</dbReference>
<dbReference type="EMBL" id="JACHXM010000002">
    <property type="protein sequence ID" value="MBB3139948.1"/>
    <property type="molecule type" value="Genomic_DNA"/>
</dbReference>
<evidence type="ECO:0000259" key="2">
    <source>
        <dbReference type="PROSITE" id="PS50106"/>
    </source>
</evidence>